<evidence type="ECO:0000313" key="1">
    <source>
        <dbReference type="EMBL" id="VDI16746.1"/>
    </source>
</evidence>
<proteinExistence type="predicted"/>
<dbReference type="OrthoDB" id="10043687at2759"/>
<name>A0A8B6DBD3_MYTGA</name>
<evidence type="ECO:0000313" key="2">
    <source>
        <dbReference type="Proteomes" id="UP000596742"/>
    </source>
</evidence>
<keyword evidence="2" id="KW-1185">Reference proteome</keyword>
<comment type="caution">
    <text evidence="1">The sequence shown here is derived from an EMBL/GenBank/DDBJ whole genome shotgun (WGS) entry which is preliminary data.</text>
</comment>
<organism evidence="1 2">
    <name type="scientific">Mytilus galloprovincialis</name>
    <name type="common">Mediterranean mussel</name>
    <dbReference type="NCBI Taxonomy" id="29158"/>
    <lineage>
        <taxon>Eukaryota</taxon>
        <taxon>Metazoa</taxon>
        <taxon>Spiralia</taxon>
        <taxon>Lophotrochozoa</taxon>
        <taxon>Mollusca</taxon>
        <taxon>Bivalvia</taxon>
        <taxon>Autobranchia</taxon>
        <taxon>Pteriomorphia</taxon>
        <taxon>Mytilida</taxon>
        <taxon>Mytiloidea</taxon>
        <taxon>Mytilidae</taxon>
        <taxon>Mytilinae</taxon>
        <taxon>Mytilus</taxon>
    </lineage>
</organism>
<dbReference type="EMBL" id="UYJE01003121">
    <property type="protein sequence ID" value="VDI16746.1"/>
    <property type="molecule type" value="Genomic_DNA"/>
</dbReference>
<reference evidence="1" key="1">
    <citation type="submission" date="2018-11" db="EMBL/GenBank/DDBJ databases">
        <authorList>
            <person name="Alioto T."/>
            <person name="Alioto T."/>
        </authorList>
    </citation>
    <scope>NUCLEOTIDE SEQUENCE</scope>
</reference>
<sequence>MLYLELMSTSSVTPGRSSTTTIPGCGSASGFAVPPYFVFEGKRINNELMNGATPGAVGSVSDSGWSNINIVRQYLTDHFLKYIPGRNNDNTVINQDQLKPSEVFTRNEECKETTETKDEPKTDEIQMQVVEVDMHREVTEAVEIAVSDVVEDMQDHDTAVPHFFAERINKPKCERI</sequence>
<accession>A0A8B6DBD3</accession>
<protein>
    <submittedName>
        <fullName evidence="1">Uncharacterized protein</fullName>
    </submittedName>
</protein>
<gene>
    <name evidence="1" type="ORF">MGAL_10B059886</name>
</gene>
<dbReference type="Proteomes" id="UP000596742">
    <property type="component" value="Unassembled WGS sequence"/>
</dbReference>
<dbReference type="AlphaFoldDB" id="A0A8B6DBD3"/>